<keyword evidence="2" id="KW-0472">Membrane</keyword>
<keyword evidence="2" id="KW-1133">Transmembrane helix</keyword>
<feature type="region of interest" description="Disordered" evidence="1">
    <location>
        <begin position="265"/>
        <end position="349"/>
    </location>
</feature>
<sequence>MSLVSASVAAASQGAAGAIVGALIASVTDPVTNRVLVERCSLKQALAEVDIEKSVKYFQTTLPTNFIKFPLFEVLNEIIRRVDIPKELRGVITGIIFTTATLPITNYRFNKSMNREVSLSDSSLWTAYLPTVVRDVIYANSRNTIAAFMARTFPDASDSTIGRISTMFVTVVLACIISAPGNEWRGYSLQRPDRKKSPREFFQLERFLRSTIVGACVMGTSLGVATVVGPPVQQLLPKLKDPKVLPLIVLAAVLFLYKKKCTKEKEEPKGARRAAASGPSFGRKSSQKASPQSTPPSSPASTAPSTPSPTPAAAHASSPAPHPPSASPPASTPAPAAAASPPPAAPSGGGMMSGLAGSLMSGMASGVGMSVANRAVDAIFGPRQTEVVHKHEGGAAPAPSDPCQSQQDSLNQCLSNKDSFECQTLVDQLKQCKAQAA</sequence>
<evidence type="ECO:0000256" key="1">
    <source>
        <dbReference type="SAM" id="MobiDB-lite"/>
    </source>
</evidence>
<dbReference type="Proteomes" id="UP000591131">
    <property type="component" value="Unassembled WGS sequence"/>
</dbReference>
<dbReference type="InterPro" id="IPR055304">
    <property type="entry name" value="CHCHD2/10-like"/>
</dbReference>
<organism evidence="3 4">
    <name type="scientific">Perkinsus chesapeaki</name>
    <name type="common">Clam parasite</name>
    <name type="synonym">Perkinsus andrewsi</name>
    <dbReference type="NCBI Taxonomy" id="330153"/>
    <lineage>
        <taxon>Eukaryota</taxon>
        <taxon>Sar</taxon>
        <taxon>Alveolata</taxon>
        <taxon>Perkinsozoa</taxon>
        <taxon>Perkinsea</taxon>
        <taxon>Perkinsida</taxon>
        <taxon>Perkinsidae</taxon>
        <taxon>Perkinsus</taxon>
    </lineage>
</organism>
<gene>
    <name evidence="3" type="ORF">FOL47_006512</name>
</gene>
<dbReference type="PANTHER" id="PTHR13523">
    <property type="entry name" value="COILED-COIL-HELIX-COILED-COIL-HELIX DOMAIN CONTAINING 2/NUR77"/>
    <property type="match status" value="1"/>
</dbReference>
<keyword evidence="2" id="KW-0812">Transmembrane</keyword>
<feature type="compositionally biased region" description="Pro residues" evidence="1">
    <location>
        <begin position="320"/>
        <end position="332"/>
    </location>
</feature>
<dbReference type="OrthoDB" id="10263506at2759"/>
<name>A0A7J6LSA8_PERCH</name>
<proteinExistence type="predicted"/>
<feature type="transmembrane region" description="Helical" evidence="2">
    <location>
        <begin position="167"/>
        <end position="186"/>
    </location>
</feature>
<reference evidence="3 4" key="1">
    <citation type="submission" date="2020-04" db="EMBL/GenBank/DDBJ databases">
        <title>Perkinsus chesapeaki whole genome sequence.</title>
        <authorList>
            <person name="Bogema D.R."/>
        </authorList>
    </citation>
    <scope>NUCLEOTIDE SEQUENCE [LARGE SCALE GENOMIC DNA]</scope>
    <source>
        <strain evidence="3">ATCC PRA-425</strain>
    </source>
</reference>
<evidence type="ECO:0000313" key="3">
    <source>
        <dbReference type="EMBL" id="KAF4661880.1"/>
    </source>
</evidence>
<dbReference type="AlphaFoldDB" id="A0A7J6LSA8"/>
<dbReference type="GO" id="GO:0007005">
    <property type="term" value="P:mitochondrion organization"/>
    <property type="evidence" value="ECO:0007669"/>
    <property type="project" value="InterPro"/>
</dbReference>
<keyword evidence="4" id="KW-1185">Reference proteome</keyword>
<protein>
    <submittedName>
        <fullName evidence="3">Uncharacterized protein</fullName>
    </submittedName>
</protein>
<accession>A0A7J6LSA8</accession>
<feature type="compositionally biased region" description="Low complexity" evidence="1">
    <location>
        <begin position="299"/>
        <end position="319"/>
    </location>
</feature>
<evidence type="ECO:0000313" key="4">
    <source>
        <dbReference type="Proteomes" id="UP000591131"/>
    </source>
</evidence>
<dbReference type="EMBL" id="JAAPAO010000363">
    <property type="protein sequence ID" value="KAF4661880.1"/>
    <property type="molecule type" value="Genomic_DNA"/>
</dbReference>
<dbReference type="GO" id="GO:0005739">
    <property type="term" value="C:mitochondrion"/>
    <property type="evidence" value="ECO:0007669"/>
    <property type="project" value="TreeGrafter"/>
</dbReference>
<dbReference type="GO" id="GO:0005634">
    <property type="term" value="C:nucleus"/>
    <property type="evidence" value="ECO:0007669"/>
    <property type="project" value="TreeGrafter"/>
</dbReference>
<feature type="region of interest" description="Disordered" evidence="1">
    <location>
        <begin position="389"/>
        <end position="410"/>
    </location>
</feature>
<feature type="transmembrane region" description="Helical" evidence="2">
    <location>
        <begin position="207"/>
        <end position="229"/>
    </location>
</feature>
<dbReference type="PROSITE" id="PS51808">
    <property type="entry name" value="CHCH"/>
    <property type="match status" value="1"/>
</dbReference>
<evidence type="ECO:0000256" key="2">
    <source>
        <dbReference type="SAM" id="Phobius"/>
    </source>
</evidence>
<comment type="caution">
    <text evidence="3">The sequence shown here is derived from an EMBL/GenBank/DDBJ whole genome shotgun (WGS) entry which is preliminary data.</text>
</comment>
<dbReference type="PANTHER" id="PTHR13523:SF2">
    <property type="entry name" value="COILED-COIL-HELIX-COILED-COIL-HELIX DOMAIN CONTAINING 2, ISOFORM A-RELATED"/>
    <property type="match status" value="1"/>
</dbReference>